<evidence type="ECO:0000313" key="1">
    <source>
        <dbReference type="EMBL" id="KMO71340.1"/>
    </source>
</evidence>
<dbReference type="AlphaFoldDB" id="A0A0J6VK04"/>
<sequence>MKYAMTWTSRLGASGKDNEESLRRALALFSKWQPPAGTTFHQFVGRIDAGGGYAIVETDDPAELLNGTAKFSPFNEFQIHPVVDMAEWTQAGQEAIDFRESIS</sequence>
<evidence type="ECO:0008006" key="3">
    <source>
        <dbReference type="Google" id="ProtNLM"/>
    </source>
</evidence>
<name>A0A0J6VK04_9MYCO</name>
<proteinExistence type="predicted"/>
<gene>
    <name evidence="1" type="ORF">MCHLDSM_04589</name>
</gene>
<organism evidence="1 2">
    <name type="scientific">Mycolicibacterium chlorophenolicum</name>
    <dbReference type="NCBI Taxonomy" id="37916"/>
    <lineage>
        <taxon>Bacteria</taxon>
        <taxon>Bacillati</taxon>
        <taxon>Actinomycetota</taxon>
        <taxon>Actinomycetes</taxon>
        <taxon>Mycobacteriales</taxon>
        <taxon>Mycobacteriaceae</taxon>
        <taxon>Mycolicibacterium</taxon>
    </lineage>
</organism>
<dbReference type="EMBL" id="JYNL01000055">
    <property type="protein sequence ID" value="KMO71340.1"/>
    <property type="molecule type" value="Genomic_DNA"/>
</dbReference>
<dbReference type="RefSeq" id="WP_048420783.1">
    <property type="nucleotide sequence ID" value="NZ_JYNL01000055.1"/>
</dbReference>
<reference evidence="1 2" key="1">
    <citation type="journal article" date="2015" name="Genome Biol. Evol.">
        <title>Characterization of Three Mycobacterium spp. with Potential Use in Bioremediation by Genome Sequencing and Comparative Genomics.</title>
        <authorList>
            <person name="Das S."/>
            <person name="Pettersson B.M."/>
            <person name="Behra P.R."/>
            <person name="Ramesh M."/>
            <person name="Dasgupta S."/>
            <person name="Bhattacharya A."/>
            <person name="Kirsebom L.A."/>
        </authorList>
    </citation>
    <scope>NUCLEOTIDE SEQUENCE [LARGE SCALE GENOMIC DNA]</scope>
    <source>
        <strain evidence="1 2">DSM 43826</strain>
    </source>
</reference>
<dbReference type="InterPro" id="IPR021734">
    <property type="entry name" value="DUF3303"/>
</dbReference>
<dbReference type="STRING" id="37916.MCHLDSM_04589"/>
<dbReference type="Proteomes" id="UP000036513">
    <property type="component" value="Unassembled WGS sequence"/>
</dbReference>
<comment type="caution">
    <text evidence="1">The sequence shown here is derived from an EMBL/GenBank/DDBJ whole genome shotgun (WGS) entry which is preliminary data.</text>
</comment>
<dbReference type="Pfam" id="PF11746">
    <property type="entry name" value="DUF3303"/>
    <property type="match status" value="1"/>
</dbReference>
<evidence type="ECO:0000313" key="2">
    <source>
        <dbReference type="Proteomes" id="UP000036513"/>
    </source>
</evidence>
<accession>A0A0J6VK04</accession>
<keyword evidence="2" id="KW-1185">Reference proteome</keyword>
<dbReference type="PATRIC" id="fig|37916.4.peg.4574"/>
<protein>
    <recommendedName>
        <fullName evidence="3">DUF3303 domain-containing protein</fullName>
    </recommendedName>
</protein>